<sequence>MTVATEKRNGVSRDVQEELFKQHAEKRRRNGGASPVKYQKALTIGDDWNCIFFNQLCRGVAMQAYEPPPARVLDLGCGTGLWAIEAAKFWPKSTVVGFDIRTVQPDLTQVKLGIEYRELAERVKWIHGDFLDPLPFESEHFDFVRICCIGLSVPEDQWQDLLEECARVLRPGGVIEVIEEDLLFPAGRTRKPDVERTSNVHSLRHPSGERIRSDSMASRLTTQTSQTSQTSQTAQTTTTGSSYLYTTEHSSQSNSLDSYLSSSSQSRPDSTAHLFAQDHPKLKEAWEEMLSQRFLTHKLLNVLPFYLSSCFTNVHVHPTMHIVLPPPSYERDPRNSAERVMRRDPPERDISGWVQDMRDHTVRLSTGDGPQKINSAALRSSKPSASTITLWSALHLARQVQLVSACKEAIFEAYCALTNAARQTFLHPKDAEEPPREDIREKFEREWAVWESDMKDRIGMRDHIQEAIAWEDPEALSVRGAGSSSFRVSSERNSRIPAQIQPQVQNPDWDLSEKAPLCRSMRGFIAWKPNKSAAQNRASRA</sequence>
<feature type="region of interest" description="Disordered" evidence="1">
    <location>
        <begin position="488"/>
        <end position="510"/>
    </location>
</feature>
<dbReference type="Gene3D" id="3.40.50.150">
    <property type="entry name" value="Vaccinia Virus protein VP39"/>
    <property type="match status" value="1"/>
</dbReference>
<gene>
    <name evidence="3" type="ORF">ONZ51_g2634</name>
</gene>
<dbReference type="InterPro" id="IPR041698">
    <property type="entry name" value="Methyltransf_25"/>
</dbReference>
<dbReference type="AlphaFoldDB" id="A0AAD7XEB1"/>
<evidence type="ECO:0000259" key="2">
    <source>
        <dbReference type="Pfam" id="PF13649"/>
    </source>
</evidence>
<dbReference type="GO" id="GO:0008168">
    <property type="term" value="F:methyltransferase activity"/>
    <property type="evidence" value="ECO:0007669"/>
    <property type="project" value="TreeGrafter"/>
</dbReference>
<feature type="region of interest" description="Disordered" evidence="1">
    <location>
        <begin position="327"/>
        <end position="351"/>
    </location>
</feature>
<comment type="caution">
    <text evidence="3">The sequence shown here is derived from an EMBL/GenBank/DDBJ whole genome shotgun (WGS) entry which is preliminary data.</text>
</comment>
<dbReference type="SUPFAM" id="SSF53335">
    <property type="entry name" value="S-adenosyl-L-methionine-dependent methyltransferases"/>
    <property type="match status" value="1"/>
</dbReference>
<dbReference type="Proteomes" id="UP001215151">
    <property type="component" value="Unassembled WGS sequence"/>
</dbReference>
<dbReference type="PANTHER" id="PTHR43591">
    <property type="entry name" value="METHYLTRANSFERASE"/>
    <property type="match status" value="1"/>
</dbReference>
<dbReference type="InterPro" id="IPR029063">
    <property type="entry name" value="SAM-dependent_MTases_sf"/>
</dbReference>
<feature type="domain" description="Methyltransferase" evidence="2">
    <location>
        <begin position="72"/>
        <end position="173"/>
    </location>
</feature>
<protein>
    <recommendedName>
        <fullName evidence="2">Methyltransferase domain-containing protein</fullName>
    </recommendedName>
</protein>
<proteinExistence type="predicted"/>
<evidence type="ECO:0000313" key="3">
    <source>
        <dbReference type="EMBL" id="KAJ8489907.1"/>
    </source>
</evidence>
<feature type="compositionally biased region" description="Basic and acidic residues" evidence="1">
    <location>
        <begin position="329"/>
        <end position="351"/>
    </location>
</feature>
<evidence type="ECO:0000313" key="4">
    <source>
        <dbReference type="Proteomes" id="UP001215151"/>
    </source>
</evidence>
<dbReference type="PANTHER" id="PTHR43591:SF105">
    <property type="entry name" value="METHYLTRANSFERASE DOMAIN-CONTAINING PROTEIN-RELATED"/>
    <property type="match status" value="1"/>
</dbReference>
<organism evidence="3 4">
    <name type="scientific">Trametes cubensis</name>
    <dbReference type="NCBI Taxonomy" id="1111947"/>
    <lineage>
        <taxon>Eukaryota</taxon>
        <taxon>Fungi</taxon>
        <taxon>Dikarya</taxon>
        <taxon>Basidiomycota</taxon>
        <taxon>Agaricomycotina</taxon>
        <taxon>Agaricomycetes</taxon>
        <taxon>Polyporales</taxon>
        <taxon>Polyporaceae</taxon>
        <taxon>Trametes</taxon>
    </lineage>
</organism>
<reference evidence="3" key="1">
    <citation type="submission" date="2022-11" db="EMBL/GenBank/DDBJ databases">
        <title>Genome Sequence of Cubamyces cubensis.</title>
        <authorList>
            <person name="Buettner E."/>
        </authorList>
    </citation>
    <scope>NUCLEOTIDE SEQUENCE</scope>
    <source>
        <strain evidence="3">MPL-01</strain>
    </source>
</reference>
<dbReference type="Pfam" id="PF13649">
    <property type="entry name" value="Methyltransf_25"/>
    <property type="match status" value="1"/>
</dbReference>
<dbReference type="EMBL" id="JAPEVG010000042">
    <property type="protein sequence ID" value="KAJ8489907.1"/>
    <property type="molecule type" value="Genomic_DNA"/>
</dbReference>
<feature type="compositionally biased region" description="Low complexity" evidence="1">
    <location>
        <begin position="221"/>
        <end position="239"/>
    </location>
</feature>
<evidence type="ECO:0000256" key="1">
    <source>
        <dbReference type="SAM" id="MobiDB-lite"/>
    </source>
</evidence>
<accession>A0AAD7XEB1</accession>
<name>A0AAD7XEB1_9APHY</name>
<feature type="region of interest" description="Disordered" evidence="1">
    <location>
        <begin position="189"/>
        <end position="239"/>
    </location>
</feature>
<keyword evidence="4" id="KW-1185">Reference proteome</keyword>
<dbReference type="CDD" id="cd02440">
    <property type="entry name" value="AdoMet_MTases"/>
    <property type="match status" value="1"/>
</dbReference>